<keyword evidence="2" id="KW-1185">Reference proteome</keyword>
<evidence type="ECO:0000259" key="1">
    <source>
        <dbReference type="PROSITE" id="PS50994"/>
    </source>
</evidence>
<dbReference type="RefSeq" id="XP_052110324.1">
    <property type="nucleotide sequence ID" value="XM_052254364.1"/>
</dbReference>
<dbReference type="PROSITE" id="PS50994">
    <property type="entry name" value="INTEGRASE"/>
    <property type="match status" value="1"/>
</dbReference>
<dbReference type="PANTHER" id="PTHR48475:SF2">
    <property type="entry name" value="RIBONUCLEASE H"/>
    <property type="match status" value="1"/>
</dbReference>
<organism evidence="2 3">
    <name type="scientific">Arachis duranensis</name>
    <name type="common">Wild peanut</name>
    <dbReference type="NCBI Taxonomy" id="130453"/>
    <lineage>
        <taxon>Eukaryota</taxon>
        <taxon>Viridiplantae</taxon>
        <taxon>Streptophyta</taxon>
        <taxon>Embryophyta</taxon>
        <taxon>Tracheophyta</taxon>
        <taxon>Spermatophyta</taxon>
        <taxon>Magnoliopsida</taxon>
        <taxon>eudicotyledons</taxon>
        <taxon>Gunneridae</taxon>
        <taxon>Pentapetalae</taxon>
        <taxon>rosids</taxon>
        <taxon>fabids</taxon>
        <taxon>Fabales</taxon>
        <taxon>Fabaceae</taxon>
        <taxon>Papilionoideae</taxon>
        <taxon>50 kb inversion clade</taxon>
        <taxon>dalbergioids sensu lato</taxon>
        <taxon>Dalbergieae</taxon>
        <taxon>Pterocarpus clade</taxon>
        <taxon>Arachis</taxon>
    </lineage>
</organism>
<protein>
    <submittedName>
        <fullName evidence="3">Uncharacterized protein LOC127741598</fullName>
    </submittedName>
</protein>
<name>A0A9C6TL48_ARADU</name>
<feature type="domain" description="Integrase catalytic" evidence="1">
    <location>
        <begin position="1"/>
        <end position="137"/>
    </location>
</feature>
<accession>A0A9C6TL48</accession>
<dbReference type="InterPro" id="IPR036397">
    <property type="entry name" value="RNaseH_sf"/>
</dbReference>
<sequence length="149" mass="16815">MTQTVNTASWIDPILNFLEVGKLPEDEKATKMIRREAAKFGIPKVVIPDNRTQFADKKFGEFLFGLKIKQMFSSVEHPQTNSQVEATNKVILQGLRKRLDQKKGTWADELASVLWSYRTTPQSSTEETPCQLTYGVNTVIPMEVGEPSP</sequence>
<evidence type="ECO:0000313" key="2">
    <source>
        <dbReference type="Proteomes" id="UP000515211"/>
    </source>
</evidence>
<dbReference type="GO" id="GO:0015074">
    <property type="term" value="P:DNA integration"/>
    <property type="evidence" value="ECO:0007669"/>
    <property type="project" value="InterPro"/>
</dbReference>
<dbReference type="GeneID" id="127741598"/>
<dbReference type="Gene3D" id="3.30.420.10">
    <property type="entry name" value="Ribonuclease H-like superfamily/Ribonuclease H"/>
    <property type="match status" value="1"/>
</dbReference>
<dbReference type="PANTHER" id="PTHR48475">
    <property type="entry name" value="RIBONUCLEASE H"/>
    <property type="match status" value="1"/>
</dbReference>
<reference evidence="3" key="2">
    <citation type="submission" date="2025-08" db="UniProtKB">
        <authorList>
            <consortium name="RefSeq"/>
        </authorList>
    </citation>
    <scope>IDENTIFICATION</scope>
    <source>
        <tissue evidence="3">Whole plant</tissue>
    </source>
</reference>
<dbReference type="SUPFAM" id="SSF53098">
    <property type="entry name" value="Ribonuclease H-like"/>
    <property type="match status" value="1"/>
</dbReference>
<dbReference type="GO" id="GO:0003676">
    <property type="term" value="F:nucleic acid binding"/>
    <property type="evidence" value="ECO:0007669"/>
    <property type="project" value="InterPro"/>
</dbReference>
<dbReference type="Proteomes" id="UP000515211">
    <property type="component" value="Chromosome 9"/>
</dbReference>
<dbReference type="InterPro" id="IPR012337">
    <property type="entry name" value="RNaseH-like_sf"/>
</dbReference>
<proteinExistence type="predicted"/>
<reference evidence="2" key="1">
    <citation type="journal article" date="2016" name="Nat. Genet.">
        <title>The genome sequences of Arachis duranensis and Arachis ipaensis, the diploid ancestors of cultivated peanut.</title>
        <authorList>
            <person name="Bertioli D.J."/>
            <person name="Cannon S.B."/>
            <person name="Froenicke L."/>
            <person name="Huang G."/>
            <person name="Farmer A.D."/>
            <person name="Cannon E.K."/>
            <person name="Liu X."/>
            <person name="Gao D."/>
            <person name="Clevenger J."/>
            <person name="Dash S."/>
            <person name="Ren L."/>
            <person name="Moretzsohn M.C."/>
            <person name="Shirasawa K."/>
            <person name="Huang W."/>
            <person name="Vidigal B."/>
            <person name="Abernathy B."/>
            <person name="Chu Y."/>
            <person name="Niederhuth C.E."/>
            <person name="Umale P."/>
            <person name="Araujo A.C."/>
            <person name="Kozik A."/>
            <person name="Kim K.D."/>
            <person name="Burow M.D."/>
            <person name="Varshney R.K."/>
            <person name="Wang X."/>
            <person name="Zhang X."/>
            <person name="Barkley N."/>
            <person name="Guimaraes P.M."/>
            <person name="Isobe S."/>
            <person name="Guo B."/>
            <person name="Liao B."/>
            <person name="Stalker H.T."/>
            <person name="Schmitz R.J."/>
            <person name="Scheffler B.E."/>
            <person name="Leal-Bertioli S.C."/>
            <person name="Xun X."/>
            <person name="Jackson S.A."/>
            <person name="Michelmore R."/>
            <person name="Ozias-Akins P."/>
        </authorList>
    </citation>
    <scope>NUCLEOTIDE SEQUENCE [LARGE SCALE GENOMIC DNA]</scope>
    <source>
        <strain evidence="2">cv. V14167</strain>
    </source>
</reference>
<dbReference type="KEGG" id="adu:127741598"/>
<gene>
    <name evidence="3" type="primary">LOC127741598</name>
</gene>
<dbReference type="InterPro" id="IPR001584">
    <property type="entry name" value="Integrase_cat-core"/>
</dbReference>
<dbReference type="AlphaFoldDB" id="A0A9C6TL48"/>
<evidence type="ECO:0000313" key="3">
    <source>
        <dbReference type="RefSeq" id="XP_052110324.1"/>
    </source>
</evidence>